<protein>
    <submittedName>
        <fullName evidence="1">Uncharacterized protein</fullName>
    </submittedName>
</protein>
<accession>A0A4V1IZ58</accession>
<gene>
    <name evidence="1" type="ORF">ROZALSC1DRAFT_24753</name>
</gene>
<sequence>MSELGLRGCHLKSSTQLTFEVSVQNDREFIKKIGFEPSLSPQIRKILAVPFQSKESIVDRGVFDIRTTKTKLLEKIKDVVNIVEMQNIQIKKNCQEVCIPPFTAFVHFKDHITYRHVDMGHNFAWLLPAKVKMAKIWLFWERIKSYKCKYSSYTCNERELESYFQIEYKPKVFIQMPGTAISFKPLIPHAVVTVFEKKGAAILVGPHFAYFNDCEHIERYIKMGSGFARGSKAAYEAVEYFIEYFLIYGRQHGNIKVIYASKMREDWKSLRTRFNIKAK</sequence>
<organism evidence="1 2">
    <name type="scientific">Rozella allomycis (strain CSF55)</name>
    <dbReference type="NCBI Taxonomy" id="988480"/>
    <lineage>
        <taxon>Eukaryota</taxon>
        <taxon>Fungi</taxon>
        <taxon>Fungi incertae sedis</taxon>
        <taxon>Cryptomycota</taxon>
        <taxon>Cryptomycota incertae sedis</taxon>
        <taxon>Rozella</taxon>
    </lineage>
</organism>
<dbReference type="Proteomes" id="UP000281549">
    <property type="component" value="Unassembled WGS sequence"/>
</dbReference>
<proteinExistence type="predicted"/>
<dbReference type="AlphaFoldDB" id="A0A4V1IZ58"/>
<name>A0A4V1IZ58_ROZAC</name>
<dbReference type="EMBL" id="ML006149">
    <property type="protein sequence ID" value="RKP16909.1"/>
    <property type="molecule type" value="Genomic_DNA"/>
</dbReference>
<reference evidence="2" key="1">
    <citation type="journal article" date="2018" name="Nat. Microbiol.">
        <title>Leveraging single-cell genomics to expand the fungal tree of life.</title>
        <authorList>
            <person name="Ahrendt S.R."/>
            <person name="Quandt C.A."/>
            <person name="Ciobanu D."/>
            <person name="Clum A."/>
            <person name="Salamov A."/>
            <person name="Andreopoulos B."/>
            <person name="Cheng J.F."/>
            <person name="Woyke T."/>
            <person name="Pelin A."/>
            <person name="Henrissat B."/>
            <person name="Reynolds N.K."/>
            <person name="Benny G.L."/>
            <person name="Smith M.E."/>
            <person name="James T.Y."/>
            <person name="Grigoriev I.V."/>
        </authorList>
    </citation>
    <scope>NUCLEOTIDE SEQUENCE [LARGE SCALE GENOMIC DNA]</scope>
    <source>
        <strain evidence="2">CSF55</strain>
    </source>
</reference>
<evidence type="ECO:0000313" key="1">
    <source>
        <dbReference type="EMBL" id="RKP16909.1"/>
    </source>
</evidence>
<evidence type="ECO:0000313" key="2">
    <source>
        <dbReference type="Proteomes" id="UP000281549"/>
    </source>
</evidence>